<dbReference type="Proteomes" id="UP000774935">
    <property type="component" value="Unassembled WGS sequence"/>
</dbReference>
<organism evidence="1 2">
    <name type="scientific">Pontibacter populi</name>
    <dbReference type="NCBI Taxonomy" id="890055"/>
    <lineage>
        <taxon>Bacteria</taxon>
        <taxon>Pseudomonadati</taxon>
        <taxon>Bacteroidota</taxon>
        <taxon>Cytophagia</taxon>
        <taxon>Cytophagales</taxon>
        <taxon>Hymenobacteraceae</taxon>
        <taxon>Pontibacter</taxon>
    </lineage>
</organism>
<proteinExistence type="predicted"/>
<dbReference type="RefSeq" id="WP_199109779.1">
    <property type="nucleotide sequence ID" value="NZ_JAHWXQ010000002.1"/>
</dbReference>
<protein>
    <submittedName>
        <fullName evidence="1">Uncharacterized protein</fullName>
    </submittedName>
</protein>
<evidence type="ECO:0000313" key="1">
    <source>
        <dbReference type="EMBL" id="MBW3365278.1"/>
    </source>
</evidence>
<keyword evidence="2" id="KW-1185">Reference proteome</keyword>
<comment type="caution">
    <text evidence="1">The sequence shown here is derived from an EMBL/GenBank/DDBJ whole genome shotgun (WGS) entry which is preliminary data.</text>
</comment>
<sequence>MSESSKPLIFLTGCINPAGMSHTALQDPEVRKSQYIEAIKFYLLNTDLPILFVENSNTPIPIGEFKDFSIDNRLELITFDGNNYNKELGKGYGEMLIIEHALKFSLFIRTAEFVFKITGRYKILNISSFIIDYKTSQSYNLLIDLKENLSFSDSRFLGCVPSFFSEILLKYKDRVNDSIEIFFEHALCNATHEAIIRGYRFSFLKFKPRYSGTYGTDNTVYNDSWTYWFPRNLKYILKYKLLNK</sequence>
<accession>A0ABS6XBB1</accession>
<gene>
    <name evidence="1" type="ORF">KYK27_09495</name>
</gene>
<evidence type="ECO:0000313" key="2">
    <source>
        <dbReference type="Proteomes" id="UP000774935"/>
    </source>
</evidence>
<reference evidence="1 2" key="1">
    <citation type="submission" date="2021-07" db="EMBL/GenBank/DDBJ databases">
        <authorList>
            <person name="Kim M.K."/>
        </authorList>
    </citation>
    <scope>NUCLEOTIDE SEQUENCE [LARGE SCALE GENOMIC DNA]</scope>
    <source>
        <strain evidence="1 2">HLY7-15</strain>
    </source>
</reference>
<dbReference type="EMBL" id="JAHWXQ010000002">
    <property type="protein sequence ID" value="MBW3365278.1"/>
    <property type="molecule type" value="Genomic_DNA"/>
</dbReference>
<name>A0ABS6XBB1_9BACT</name>